<reference evidence="2 3" key="1">
    <citation type="journal article" date="2010" name="Genome Biol. Evol.">
        <title>The sequence of a 1.8-mb bacterial linear plasmid reveals a rich evolutionary reservoir of secondary metabolic pathways.</title>
        <authorList>
            <person name="Medema M.H."/>
            <person name="Trefzer A."/>
            <person name="Kovalchuk A."/>
            <person name="van den Berg M."/>
            <person name="Mueller U."/>
            <person name="Heijne W."/>
            <person name="Wu L."/>
            <person name="Alam M.T."/>
            <person name="Ronning C.M."/>
            <person name="Nierman W.C."/>
            <person name="Bovenberg R.A.L."/>
            <person name="Breitling R."/>
            <person name="Takano E."/>
        </authorList>
    </citation>
    <scope>NUCLEOTIDE SEQUENCE [LARGE SCALE GENOMIC DNA]</scope>
    <source>
        <strain evidence="3">ATCC 27064 / DSM 738 / JCM 4710 / NBRC 13307 / NCIMB 12785 / NRRL 3585 / VKM Ac-602</strain>
        <plasmid evidence="2">pSCL4</plasmid>
    </source>
</reference>
<keyword evidence="2" id="KW-0614">Plasmid</keyword>
<feature type="region of interest" description="Disordered" evidence="1">
    <location>
        <begin position="88"/>
        <end position="143"/>
    </location>
</feature>
<feature type="compositionally biased region" description="Polar residues" evidence="1">
    <location>
        <begin position="373"/>
        <end position="383"/>
    </location>
</feature>
<dbReference type="Proteomes" id="UP000002357">
    <property type="component" value="Plasmid pSCL4"/>
</dbReference>
<feature type="region of interest" description="Disordered" evidence="1">
    <location>
        <begin position="298"/>
        <end position="333"/>
    </location>
</feature>
<evidence type="ECO:0000313" key="2">
    <source>
        <dbReference type="EMBL" id="EFG03619.2"/>
    </source>
</evidence>
<proteinExistence type="predicted"/>
<dbReference type="AlphaFoldDB" id="D5SI76"/>
<geneLocation type="plasmid" evidence="2 3">
    <name>pSCL4</name>
</geneLocation>
<keyword evidence="3" id="KW-1185">Reference proteome</keyword>
<evidence type="ECO:0000256" key="1">
    <source>
        <dbReference type="SAM" id="MobiDB-lite"/>
    </source>
</evidence>
<protein>
    <submittedName>
        <fullName evidence="2">Uncharacterized protein</fullName>
    </submittedName>
</protein>
<gene>
    <name evidence="2" type="ORF">SCLAV_p0128</name>
</gene>
<sequence length="383" mass="39333">MNAPSLGCVRRLPPATGPAPPREYGRSPRWSAVDAVGRVGPGVERRRAVGSARHATRIATIPACSVGSSAAVASGLGQAHRVRLHRASVTSAGTGSHSSLTPPLGRSTAVGPALPCGDHGKPGTPDPHGGLTAKRGPRAPTVGAAAVSCHTPPVANAGPTAARPLEGYQSVRSTSRSQCGAPGAAVVRQVPVIRSGSAARRACWRTAGLHIGGGYPGGVVAADLDHPGAVAAVRADVRACLGATIRMAQDDFLRAAGPDGLAEEADETASVLAFTALQTLEQALPEYHSSALDRLSRTSEADAEAHRAYRTEENRHRDRAAATAAASTARERTAEHLLPTRLERLRGQTTAHARRATASWADRLTELAARPSPATTDRSAAAG</sequence>
<feature type="compositionally biased region" description="Polar residues" evidence="1">
    <location>
        <begin position="88"/>
        <end position="101"/>
    </location>
</feature>
<feature type="compositionally biased region" description="Basic and acidic residues" evidence="1">
    <location>
        <begin position="298"/>
        <end position="320"/>
    </location>
</feature>
<feature type="region of interest" description="Disordered" evidence="1">
    <location>
        <begin position="1"/>
        <end position="28"/>
    </location>
</feature>
<dbReference type="EMBL" id="CM000914">
    <property type="protein sequence ID" value="EFG03619.2"/>
    <property type="molecule type" value="Genomic_DNA"/>
</dbReference>
<feature type="region of interest" description="Disordered" evidence="1">
    <location>
        <begin position="348"/>
        <end position="383"/>
    </location>
</feature>
<accession>D5SI76</accession>
<organism evidence="2 3">
    <name type="scientific">Streptomyces clavuligerus</name>
    <dbReference type="NCBI Taxonomy" id="1901"/>
    <lineage>
        <taxon>Bacteria</taxon>
        <taxon>Bacillati</taxon>
        <taxon>Actinomycetota</taxon>
        <taxon>Actinomycetes</taxon>
        <taxon>Kitasatosporales</taxon>
        <taxon>Streptomycetaceae</taxon>
        <taxon>Streptomyces</taxon>
    </lineage>
</organism>
<name>D5SI76_STRCL</name>
<evidence type="ECO:0000313" key="3">
    <source>
        <dbReference type="Proteomes" id="UP000002357"/>
    </source>
</evidence>